<keyword evidence="2" id="KW-1185">Reference proteome</keyword>
<gene>
    <name evidence="1" type="ORF">Zmor_012059</name>
</gene>
<dbReference type="Proteomes" id="UP001168821">
    <property type="component" value="Unassembled WGS sequence"/>
</dbReference>
<evidence type="ECO:0000313" key="1">
    <source>
        <dbReference type="EMBL" id="KAJ3616109.1"/>
    </source>
</evidence>
<proteinExistence type="predicted"/>
<comment type="caution">
    <text evidence="1">The sequence shown here is derived from an EMBL/GenBank/DDBJ whole genome shotgun (WGS) entry which is preliminary data.</text>
</comment>
<evidence type="ECO:0000313" key="2">
    <source>
        <dbReference type="Proteomes" id="UP001168821"/>
    </source>
</evidence>
<dbReference type="AlphaFoldDB" id="A0AA38HHL7"/>
<name>A0AA38HHL7_9CUCU</name>
<accession>A0AA38HHL7</accession>
<sequence length="109" mass="12497">MVVACDKGNDATSVETEKITHFVTMNDKSYDIDKYEIYDFKPIYGPLGSYDTGAVTFHYKGNAYDIRFSNQNITTYVTAENLVNKFADYVKGDKYQEYYNLGYVTVMVS</sequence>
<dbReference type="EMBL" id="JALNTZ010003738">
    <property type="protein sequence ID" value="KAJ3616109.1"/>
    <property type="molecule type" value="Genomic_DNA"/>
</dbReference>
<reference evidence="1" key="1">
    <citation type="journal article" date="2023" name="G3 (Bethesda)">
        <title>Whole genome assemblies of Zophobas morio and Tenebrio molitor.</title>
        <authorList>
            <person name="Kaur S."/>
            <person name="Stinson S.A."/>
            <person name="diCenzo G.C."/>
        </authorList>
    </citation>
    <scope>NUCLEOTIDE SEQUENCE</scope>
    <source>
        <strain evidence="1">QUZm001</strain>
    </source>
</reference>
<protein>
    <submittedName>
        <fullName evidence="1">Uncharacterized protein</fullName>
    </submittedName>
</protein>
<organism evidence="1 2">
    <name type="scientific">Zophobas morio</name>
    <dbReference type="NCBI Taxonomy" id="2755281"/>
    <lineage>
        <taxon>Eukaryota</taxon>
        <taxon>Metazoa</taxon>
        <taxon>Ecdysozoa</taxon>
        <taxon>Arthropoda</taxon>
        <taxon>Hexapoda</taxon>
        <taxon>Insecta</taxon>
        <taxon>Pterygota</taxon>
        <taxon>Neoptera</taxon>
        <taxon>Endopterygota</taxon>
        <taxon>Coleoptera</taxon>
        <taxon>Polyphaga</taxon>
        <taxon>Cucujiformia</taxon>
        <taxon>Tenebrionidae</taxon>
        <taxon>Zophobas</taxon>
    </lineage>
</organism>